<dbReference type="RefSeq" id="WP_134486640.1">
    <property type="nucleotide sequence ID" value="NZ_LR536450.1"/>
</dbReference>
<dbReference type="PANTHER" id="PTHR32044:SF80">
    <property type="entry name" value="XYLOGLUCAN GLYCOSYLTRANSFERASE 2-RELATED"/>
    <property type="match status" value="1"/>
</dbReference>
<dbReference type="OrthoDB" id="9806824at2"/>
<dbReference type="EMBL" id="LR536450">
    <property type="protein sequence ID" value="VFU07469.1"/>
    <property type="molecule type" value="Genomic_DNA"/>
</dbReference>
<dbReference type="Pfam" id="PF13632">
    <property type="entry name" value="Glyco_trans_2_3"/>
    <property type="match status" value="1"/>
</dbReference>
<name>A0A4U8YUI8_METTU</name>
<evidence type="ECO:0000313" key="8">
    <source>
        <dbReference type="EMBL" id="VFU07469.1"/>
    </source>
</evidence>
<protein>
    <submittedName>
        <fullName evidence="8">Glycosyl transferase family 2</fullName>
    </submittedName>
</protein>
<evidence type="ECO:0000256" key="2">
    <source>
        <dbReference type="ARBA" id="ARBA00022679"/>
    </source>
</evidence>
<organism evidence="8 9">
    <name type="scientific">Methylocella tundrae</name>
    <dbReference type="NCBI Taxonomy" id="227605"/>
    <lineage>
        <taxon>Bacteria</taxon>
        <taxon>Pseudomonadati</taxon>
        <taxon>Pseudomonadota</taxon>
        <taxon>Alphaproteobacteria</taxon>
        <taxon>Hyphomicrobiales</taxon>
        <taxon>Beijerinckiaceae</taxon>
        <taxon>Methylocella</taxon>
    </lineage>
</organism>
<dbReference type="PANTHER" id="PTHR32044">
    <property type="entry name" value="GLUCOMANNAN 4-BETA-MANNOSYLTRANSFERASE 9"/>
    <property type="match status" value="1"/>
</dbReference>
<dbReference type="KEGG" id="mtun:MTUNDRAET4_0576"/>
<evidence type="ECO:0000313" key="9">
    <source>
        <dbReference type="Proteomes" id="UP000294360"/>
    </source>
</evidence>
<feature type="transmembrane region" description="Helical" evidence="6">
    <location>
        <begin position="319"/>
        <end position="343"/>
    </location>
</feature>
<dbReference type="InterPro" id="IPR001173">
    <property type="entry name" value="Glyco_trans_2-like"/>
</dbReference>
<reference evidence="8 9" key="1">
    <citation type="submission" date="2019-03" db="EMBL/GenBank/DDBJ databases">
        <authorList>
            <person name="Kox A.R. M."/>
        </authorList>
    </citation>
    <scope>NUCLEOTIDE SEQUENCE [LARGE SCALE GENOMIC DNA]</scope>
    <source>
        <strain evidence="8">MTUNDRAET4 annotated genome</strain>
    </source>
</reference>
<sequence>MTLIDFLTLLSDVTLVIAVLGLLFVGGGFLALIGINVFERLTGRKLGRPLRHLILTDGDLPHVLVQIPVFNEPETVVGALRSAAALDWPRDRLHIQLLDDSSDETSVVATRVIGELHDRGFDVLHLRRGDRSGYKAGALAAGLLHSNAPYVAVLDVDFRPPANWLRKVMPALIADPKASFIQSRCEFANASANWLTRAQGLMLDAHYVLEQATRYRAGWLFQFNGTAGVWRRAAIAAAGGWSSDSLCEDLDLTVRAEIAGWHGLFSMDPPVPGLVPDQVKHWRVQQRRWSNGFVQVARKLMKQIWTSDWSVRRKFSASFLILVQAFYPCAAIATGALLASIMLRAGDPTAYLPIINVIAALIAIVAIGMTLTPYMVLRRGSVSRYVATLASLTPLMIFVSLSNAPSILKTVFGAADTLTRTPKSVSIPVAPTDPIRRF</sequence>
<comment type="subcellular location">
    <subcellularLocation>
        <location evidence="1">Golgi apparatus membrane</location>
        <topology evidence="1">Multi-pass membrane protein</topology>
    </subcellularLocation>
</comment>
<evidence type="ECO:0000256" key="1">
    <source>
        <dbReference type="ARBA" id="ARBA00004653"/>
    </source>
</evidence>
<dbReference type="SUPFAM" id="SSF53448">
    <property type="entry name" value="Nucleotide-diphospho-sugar transferases"/>
    <property type="match status" value="1"/>
</dbReference>
<dbReference type="InterPro" id="IPR029044">
    <property type="entry name" value="Nucleotide-diphossugar_trans"/>
</dbReference>
<gene>
    <name evidence="8" type="ORF">MTUNDRAET4_0576</name>
</gene>
<evidence type="ECO:0000256" key="4">
    <source>
        <dbReference type="ARBA" id="ARBA00022989"/>
    </source>
</evidence>
<evidence type="ECO:0000259" key="7">
    <source>
        <dbReference type="Pfam" id="PF13632"/>
    </source>
</evidence>
<keyword evidence="2 8" id="KW-0808">Transferase</keyword>
<dbReference type="Gene3D" id="3.90.550.10">
    <property type="entry name" value="Spore Coat Polysaccharide Biosynthesis Protein SpsA, Chain A"/>
    <property type="match status" value="1"/>
</dbReference>
<feature type="transmembrane region" description="Helical" evidence="6">
    <location>
        <begin position="15"/>
        <end position="38"/>
    </location>
</feature>
<proteinExistence type="predicted"/>
<keyword evidence="3 6" id="KW-0812">Transmembrane</keyword>
<keyword evidence="5 6" id="KW-0472">Membrane</keyword>
<feature type="domain" description="Glycosyltransferase 2-like" evidence="7">
    <location>
        <begin position="150"/>
        <end position="363"/>
    </location>
</feature>
<dbReference type="Proteomes" id="UP000294360">
    <property type="component" value="Chromosome"/>
</dbReference>
<evidence type="ECO:0000256" key="3">
    <source>
        <dbReference type="ARBA" id="ARBA00022692"/>
    </source>
</evidence>
<keyword evidence="4 6" id="KW-1133">Transmembrane helix</keyword>
<feature type="transmembrane region" description="Helical" evidence="6">
    <location>
        <begin position="382"/>
        <end position="401"/>
    </location>
</feature>
<accession>A0A4U8YUI8</accession>
<evidence type="ECO:0000256" key="5">
    <source>
        <dbReference type="ARBA" id="ARBA00023136"/>
    </source>
</evidence>
<dbReference type="AlphaFoldDB" id="A0A4U8YUI8"/>
<dbReference type="GO" id="GO:0016757">
    <property type="term" value="F:glycosyltransferase activity"/>
    <property type="evidence" value="ECO:0007669"/>
    <property type="project" value="TreeGrafter"/>
</dbReference>
<evidence type="ECO:0000256" key="6">
    <source>
        <dbReference type="SAM" id="Phobius"/>
    </source>
</evidence>
<feature type="transmembrane region" description="Helical" evidence="6">
    <location>
        <begin position="349"/>
        <end position="370"/>
    </location>
</feature>